<sequence length="41" mass="4461">MSTVWYNIALALSISLFTPGNDNFAKESPRSINLKNSSSAD</sequence>
<evidence type="ECO:0000313" key="1">
    <source>
        <dbReference type="EMBL" id="AGS53407.1"/>
    </source>
</evidence>
<protein>
    <submittedName>
        <fullName evidence="1">Uncharacterized protein</fullName>
    </submittedName>
</protein>
<dbReference type="AlphaFoldDB" id="A0A806KFK8"/>
<organism evidence="1">
    <name type="scientific">uncultured bacterium contig00025</name>
    <dbReference type="NCBI Taxonomy" id="1181514"/>
    <lineage>
        <taxon>Bacteria</taxon>
        <taxon>environmental samples</taxon>
    </lineage>
</organism>
<dbReference type="EMBL" id="JQ844232">
    <property type="protein sequence ID" value="AGS53407.1"/>
    <property type="molecule type" value="Genomic_DNA"/>
</dbReference>
<proteinExistence type="predicted"/>
<reference evidence="1" key="1">
    <citation type="submission" date="2012-03" db="EMBL/GenBank/DDBJ databases">
        <title>Functional metagenomics reveals considerable lignocellulase gene clusters in the gut microbiome of a wood-feeding higher termite.</title>
        <authorList>
            <person name="Liu N."/>
        </authorList>
    </citation>
    <scope>NUCLEOTIDE SEQUENCE</scope>
</reference>
<accession>A0A806KFK8</accession>
<name>A0A806KFK8_9BACT</name>